<keyword evidence="2" id="KW-0813">Transport</keyword>
<evidence type="ECO:0000313" key="8">
    <source>
        <dbReference type="Proteomes" id="UP000220133"/>
    </source>
</evidence>
<feature type="transmembrane region" description="Helical" evidence="6">
    <location>
        <begin position="107"/>
        <end position="128"/>
    </location>
</feature>
<dbReference type="AlphaFoldDB" id="A0A291QV27"/>
<protein>
    <submittedName>
        <fullName evidence="7">MFS transporter</fullName>
    </submittedName>
</protein>
<dbReference type="Proteomes" id="UP000220133">
    <property type="component" value="Chromosome"/>
</dbReference>
<proteinExistence type="predicted"/>
<evidence type="ECO:0000313" key="7">
    <source>
        <dbReference type="EMBL" id="ATL47818.1"/>
    </source>
</evidence>
<organism evidence="7 8">
    <name type="scientific">Chitinophaga caeni</name>
    <dbReference type="NCBI Taxonomy" id="2029983"/>
    <lineage>
        <taxon>Bacteria</taxon>
        <taxon>Pseudomonadati</taxon>
        <taxon>Bacteroidota</taxon>
        <taxon>Chitinophagia</taxon>
        <taxon>Chitinophagales</taxon>
        <taxon>Chitinophagaceae</taxon>
        <taxon>Chitinophaga</taxon>
    </lineage>
</organism>
<evidence type="ECO:0000256" key="2">
    <source>
        <dbReference type="ARBA" id="ARBA00022448"/>
    </source>
</evidence>
<comment type="subcellular location">
    <subcellularLocation>
        <location evidence="1">Membrane</location>
        <topology evidence="1">Multi-pass membrane protein</topology>
    </subcellularLocation>
</comment>
<reference evidence="7 8" key="1">
    <citation type="submission" date="2017-10" db="EMBL/GenBank/DDBJ databases">
        <title>Paenichitinophaga pekingensis gen. nov., sp. nov., isolated from activated sludge.</title>
        <authorList>
            <person name="Jin D."/>
            <person name="Kong X."/>
            <person name="Deng Y."/>
            <person name="Bai Z."/>
        </authorList>
    </citation>
    <scope>NUCLEOTIDE SEQUENCE [LARGE SCALE GENOMIC DNA]</scope>
    <source>
        <strain evidence="7 8">13</strain>
    </source>
</reference>
<evidence type="ECO:0000256" key="4">
    <source>
        <dbReference type="ARBA" id="ARBA00022989"/>
    </source>
</evidence>
<feature type="transmembrane region" description="Helical" evidence="6">
    <location>
        <begin position="204"/>
        <end position="226"/>
    </location>
</feature>
<dbReference type="InterPro" id="IPR036259">
    <property type="entry name" value="MFS_trans_sf"/>
</dbReference>
<feature type="transmembrane region" description="Helical" evidence="6">
    <location>
        <begin position="140"/>
        <end position="160"/>
    </location>
</feature>
<feature type="transmembrane region" description="Helical" evidence="6">
    <location>
        <begin position="412"/>
        <end position="429"/>
    </location>
</feature>
<feature type="transmembrane region" description="Helical" evidence="6">
    <location>
        <begin position="340"/>
        <end position="360"/>
    </location>
</feature>
<accession>A0A291QV27</accession>
<dbReference type="PANTHER" id="PTHR42718:SF9">
    <property type="entry name" value="MAJOR FACILITATOR SUPERFAMILY MULTIDRUG TRANSPORTER MFSC"/>
    <property type="match status" value="1"/>
</dbReference>
<dbReference type="Gene3D" id="1.20.1250.20">
    <property type="entry name" value="MFS general substrate transporter like domains"/>
    <property type="match status" value="1"/>
</dbReference>
<dbReference type="KEGG" id="cbae:COR50_11950"/>
<keyword evidence="4 6" id="KW-1133">Transmembrane helix</keyword>
<feature type="transmembrane region" description="Helical" evidence="6">
    <location>
        <begin position="315"/>
        <end position="333"/>
    </location>
</feature>
<feature type="transmembrane region" description="Helical" evidence="6">
    <location>
        <begin position="12"/>
        <end position="35"/>
    </location>
</feature>
<dbReference type="InterPro" id="IPR011701">
    <property type="entry name" value="MFS"/>
</dbReference>
<sequence>MIKTGSIFREWLPGWAIKAGLIFCILPAMLLLGLYNSNSTYTASYLGIEPEDMQFTMSLTYGTLIATMLIEQRFARFFAARNYLIGINLLTIVVLFASAFVKNMTMFVVLRMIDGFIMALPGGVMIQLLFTRFPSKFGRVIVYSFFYCVLLCSPAIINFLVGFTLDQWDWRYMIYGAIGVQIIGLAIIILLFNNKRLERKLPLYQVDFAGYIILVALLVAGTYVLVYGEKRYWLNAWDIRLGITIFIIFSGLFITRQKTSKRPLFNLDILKSANLRSGLLLFIILYIGRATLNVCHATMVQVWHWEQLYLAKIQWINAAGSATGVIIAATLLIRKFPVKYIFAASFGIMAIYLYWFRFLFKLEVGIGEIALPYYLQGLSVGLIFTPLIMFILAQAPSHLAIFGSRAGASTRFWATSLGFCLIHNAQVFLQRSHYISLSRNITATNPLAEERLSTLTATFISKGYSSGAAGQLAYKQLDASIRTQSFLLGNMEIFTWLAIVFIIFMILILLNKHLQQTYNLFRNRVFGY</sequence>
<dbReference type="Pfam" id="PF07690">
    <property type="entry name" value="MFS_1"/>
    <property type="match status" value="1"/>
</dbReference>
<dbReference type="EMBL" id="CP023777">
    <property type="protein sequence ID" value="ATL47818.1"/>
    <property type="molecule type" value="Genomic_DNA"/>
</dbReference>
<dbReference type="PANTHER" id="PTHR42718">
    <property type="entry name" value="MAJOR FACILITATOR SUPERFAMILY MULTIDRUG TRANSPORTER MFSC"/>
    <property type="match status" value="1"/>
</dbReference>
<dbReference type="RefSeq" id="WP_098194195.1">
    <property type="nucleotide sequence ID" value="NZ_CP023777.1"/>
</dbReference>
<dbReference type="GO" id="GO:0022857">
    <property type="term" value="F:transmembrane transporter activity"/>
    <property type="evidence" value="ECO:0007669"/>
    <property type="project" value="InterPro"/>
</dbReference>
<feature type="transmembrane region" description="Helical" evidence="6">
    <location>
        <begin position="55"/>
        <end position="71"/>
    </location>
</feature>
<keyword evidence="8" id="KW-1185">Reference proteome</keyword>
<dbReference type="GO" id="GO:0016020">
    <property type="term" value="C:membrane"/>
    <property type="evidence" value="ECO:0007669"/>
    <property type="project" value="UniProtKB-SubCell"/>
</dbReference>
<feature type="transmembrane region" description="Helical" evidence="6">
    <location>
        <begin position="232"/>
        <end position="254"/>
    </location>
</feature>
<keyword evidence="5 6" id="KW-0472">Membrane</keyword>
<name>A0A291QV27_9BACT</name>
<evidence type="ECO:0000256" key="6">
    <source>
        <dbReference type="SAM" id="Phobius"/>
    </source>
</evidence>
<dbReference type="OrthoDB" id="622032at2"/>
<feature type="transmembrane region" description="Helical" evidence="6">
    <location>
        <begin position="493"/>
        <end position="510"/>
    </location>
</feature>
<evidence type="ECO:0000256" key="5">
    <source>
        <dbReference type="ARBA" id="ARBA00023136"/>
    </source>
</evidence>
<dbReference type="SUPFAM" id="SSF103473">
    <property type="entry name" value="MFS general substrate transporter"/>
    <property type="match status" value="1"/>
</dbReference>
<evidence type="ECO:0000256" key="1">
    <source>
        <dbReference type="ARBA" id="ARBA00004141"/>
    </source>
</evidence>
<feature type="transmembrane region" description="Helical" evidence="6">
    <location>
        <begin position="83"/>
        <end position="101"/>
    </location>
</feature>
<evidence type="ECO:0000256" key="3">
    <source>
        <dbReference type="ARBA" id="ARBA00022692"/>
    </source>
</evidence>
<feature type="transmembrane region" description="Helical" evidence="6">
    <location>
        <begin position="172"/>
        <end position="192"/>
    </location>
</feature>
<gene>
    <name evidence="7" type="ORF">COR50_11950</name>
</gene>
<keyword evidence="3 6" id="KW-0812">Transmembrane</keyword>
<feature type="transmembrane region" description="Helical" evidence="6">
    <location>
        <begin position="279"/>
        <end position="303"/>
    </location>
</feature>
<feature type="transmembrane region" description="Helical" evidence="6">
    <location>
        <begin position="372"/>
        <end position="392"/>
    </location>
</feature>